<protein>
    <submittedName>
        <fullName evidence="3">Uncharacterized protein</fullName>
    </submittedName>
</protein>
<proteinExistence type="predicted"/>
<feature type="coiled-coil region" evidence="1">
    <location>
        <begin position="4"/>
        <end position="40"/>
    </location>
</feature>
<keyword evidence="2" id="KW-0472">Membrane</keyword>
<reference evidence="3 4" key="1">
    <citation type="submission" date="2019-07" db="EMBL/GenBank/DDBJ databases">
        <title>Complete Genome Sequence of Leptotrichia trevisanii Strain JMUB3935.</title>
        <authorList>
            <person name="Watanabe S."/>
            <person name="Cui L."/>
        </authorList>
    </citation>
    <scope>NUCLEOTIDE SEQUENCE [LARGE SCALE GENOMIC DNA]</scope>
    <source>
        <strain evidence="3 4">JMUB3935</strain>
    </source>
</reference>
<dbReference type="STRING" id="1122173.GCA_000482505_00119"/>
<evidence type="ECO:0000313" key="3">
    <source>
        <dbReference type="EMBL" id="BBM52195.1"/>
    </source>
</evidence>
<keyword evidence="2" id="KW-1133">Transmembrane helix</keyword>
<feature type="transmembrane region" description="Helical" evidence="2">
    <location>
        <begin position="78"/>
        <end position="99"/>
    </location>
</feature>
<keyword evidence="2" id="KW-0812">Transmembrane</keyword>
<evidence type="ECO:0000256" key="1">
    <source>
        <dbReference type="SAM" id="Coils"/>
    </source>
</evidence>
<evidence type="ECO:0000256" key="2">
    <source>
        <dbReference type="SAM" id="Phobius"/>
    </source>
</evidence>
<keyword evidence="1" id="KW-0175">Coiled coil</keyword>
<accession>A0A510KQY1</accession>
<dbReference type="RefSeq" id="WP_146996507.1">
    <property type="nucleotide sequence ID" value="NZ_AP019840.1"/>
</dbReference>
<gene>
    <name evidence="3" type="ORF">JMUB3935_1173</name>
</gene>
<dbReference type="EMBL" id="AP019840">
    <property type="protein sequence ID" value="BBM52195.1"/>
    <property type="molecule type" value="Genomic_DNA"/>
</dbReference>
<sequence>MDNNKFNEESKEQLEKEIQELKRQKEIRDLQRQKEELERTMFGSVGGSTAEKQEKVKEKIEEDSKEEVNFFSNRKTTILAGVVALFIVAIGSGIFYLNAQNKRKKDNLKKLSVPAIVQSQNMASITTLQPQPQSQTVTNGGSGKEAAESILKETVDILQKGEYSSTVTDKNALESMNLFKEAYKKISYKVNNTTETQDKVVLNVTMRYPDLSGVSTLLNQKVTDNVQQLQGKSETAIQEQTMKWMKELINQKINDPSVKYLEETFDITYKNVNGNWTAPDEMDPKFNKVMTFNMGM</sequence>
<dbReference type="AlphaFoldDB" id="A0A510KQY1"/>
<name>A0A510KQY1_9FUSO</name>
<organism evidence="3 4">
    <name type="scientific">Leptotrichia trevisanii</name>
    <dbReference type="NCBI Taxonomy" id="109328"/>
    <lineage>
        <taxon>Bacteria</taxon>
        <taxon>Fusobacteriati</taxon>
        <taxon>Fusobacteriota</taxon>
        <taxon>Fusobacteriia</taxon>
        <taxon>Fusobacteriales</taxon>
        <taxon>Leptotrichiaceae</taxon>
        <taxon>Leptotrichia</taxon>
    </lineage>
</organism>
<evidence type="ECO:0000313" key="4">
    <source>
        <dbReference type="Proteomes" id="UP000321378"/>
    </source>
</evidence>
<dbReference type="Proteomes" id="UP000321378">
    <property type="component" value="Chromosome"/>
</dbReference>